<evidence type="ECO:0000313" key="1">
    <source>
        <dbReference type="EMBL" id="GMS82817.1"/>
    </source>
</evidence>
<sequence length="115" mass="12406">SLQCEACMFYRAQGKCVMLTPSVNRGTCPVPYACYEKRYSECPEINPPPVDLGYSAGPCSSDGDIIGPPAVAGWQVCGRAPGGPRGIVVDAMLHDGTRLVLENDWSSIILWDPFI</sequence>
<reference evidence="1" key="1">
    <citation type="submission" date="2023-10" db="EMBL/GenBank/DDBJ databases">
        <title>Genome assembly of Pristionchus species.</title>
        <authorList>
            <person name="Yoshida K."/>
            <person name="Sommer R.J."/>
        </authorList>
    </citation>
    <scope>NUCLEOTIDE SEQUENCE</scope>
    <source>
        <strain evidence="1">RS0144</strain>
    </source>
</reference>
<accession>A0AAV5SJM6</accession>
<proteinExistence type="predicted"/>
<protein>
    <submittedName>
        <fullName evidence="1">Uncharacterized protein</fullName>
    </submittedName>
</protein>
<name>A0AAV5SJM6_9BILA</name>
<gene>
    <name evidence="1" type="ORF">PENTCL1PPCAC_4992</name>
</gene>
<comment type="caution">
    <text evidence="1">The sequence shown here is derived from an EMBL/GenBank/DDBJ whole genome shotgun (WGS) entry which is preliminary data.</text>
</comment>
<feature type="non-terminal residue" evidence="1">
    <location>
        <position position="1"/>
    </location>
</feature>
<dbReference type="Proteomes" id="UP001432027">
    <property type="component" value="Unassembled WGS sequence"/>
</dbReference>
<dbReference type="EMBL" id="BTSX01000002">
    <property type="protein sequence ID" value="GMS82817.1"/>
    <property type="molecule type" value="Genomic_DNA"/>
</dbReference>
<keyword evidence="2" id="KW-1185">Reference proteome</keyword>
<dbReference type="AlphaFoldDB" id="A0AAV5SJM6"/>
<organism evidence="1 2">
    <name type="scientific">Pristionchus entomophagus</name>
    <dbReference type="NCBI Taxonomy" id="358040"/>
    <lineage>
        <taxon>Eukaryota</taxon>
        <taxon>Metazoa</taxon>
        <taxon>Ecdysozoa</taxon>
        <taxon>Nematoda</taxon>
        <taxon>Chromadorea</taxon>
        <taxon>Rhabditida</taxon>
        <taxon>Rhabditina</taxon>
        <taxon>Diplogasteromorpha</taxon>
        <taxon>Diplogasteroidea</taxon>
        <taxon>Neodiplogasteridae</taxon>
        <taxon>Pristionchus</taxon>
    </lineage>
</organism>
<evidence type="ECO:0000313" key="2">
    <source>
        <dbReference type="Proteomes" id="UP001432027"/>
    </source>
</evidence>
<feature type="non-terminal residue" evidence="1">
    <location>
        <position position="115"/>
    </location>
</feature>